<sequence length="64" mass="7134">MRVIKNVLLSSVKFGGHRIASSTTTLLGREGGSSREREGGREGRHLEFPRNISFITEVFKQGVF</sequence>
<dbReference type="VEuPathDB" id="FungiDB:MYCFIDRAFT_178223"/>
<proteinExistence type="predicted"/>
<dbReference type="KEGG" id="pfj:MYCFIDRAFT_178223"/>
<keyword evidence="3" id="KW-1185">Reference proteome</keyword>
<dbReference type="GeneID" id="19333903"/>
<evidence type="ECO:0000313" key="2">
    <source>
        <dbReference type="EMBL" id="EME79639.1"/>
    </source>
</evidence>
<evidence type="ECO:0000313" key="3">
    <source>
        <dbReference type="Proteomes" id="UP000016932"/>
    </source>
</evidence>
<dbReference type="EMBL" id="KB446562">
    <property type="protein sequence ID" value="EME79639.1"/>
    <property type="molecule type" value="Genomic_DNA"/>
</dbReference>
<feature type="compositionally biased region" description="Basic and acidic residues" evidence="1">
    <location>
        <begin position="32"/>
        <end position="43"/>
    </location>
</feature>
<gene>
    <name evidence="2" type="ORF">MYCFIDRAFT_178223</name>
</gene>
<reference evidence="2 3" key="1">
    <citation type="journal article" date="2012" name="PLoS Pathog.">
        <title>Diverse lifestyles and strategies of plant pathogenesis encoded in the genomes of eighteen Dothideomycetes fungi.</title>
        <authorList>
            <person name="Ohm R.A."/>
            <person name="Feau N."/>
            <person name="Henrissat B."/>
            <person name="Schoch C.L."/>
            <person name="Horwitz B.A."/>
            <person name="Barry K.W."/>
            <person name="Condon B.J."/>
            <person name="Copeland A.C."/>
            <person name="Dhillon B."/>
            <person name="Glaser F."/>
            <person name="Hesse C.N."/>
            <person name="Kosti I."/>
            <person name="LaButti K."/>
            <person name="Lindquist E.A."/>
            <person name="Lucas S."/>
            <person name="Salamov A.A."/>
            <person name="Bradshaw R.E."/>
            <person name="Ciuffetti L."/>
            <person name="Hamelin R.C."/>
            <person name="Kema G.H.J."/>
            <person name="Lawrence C."/>
            <person name="Scott J.A."/>
            <person name="Spatafora J.W."/>
            <person name="Turgeon B.G."/>
            <person name="de Wit P.J.G.M."/>
            <person name="Zhong S."/>
            <person name="Goodwin S.B."/>
            <person name="Grigoriev I.V."/>
        </authorList>
    </citation>
    <scope>NUCLEOTIDE SEQUENCE [LARGE SCALE GENOMIC DNA]</scope>
    <source>
        <strain evidence="2 3">CIRAD86</strain>
    </source>
</reference>
<evidence type="ECO:0000256" key="1">
    <source>
        <dbReference type="SAM" id="MobiDB-lite"/>
    </source>
</evidence>
<accession>M2ZKN8</accession>
<name>M2ZKN8_PSEFD</name>
<organism evidence="2 3">
    <name type="scientific">Pseudocercospora fijiensis (strain CIRAD86)</name>
    <name type="common">Black leaf streak disease fungus</name>
    <name type="synonym">Mycosphaerella fijiensis</name>
    <dbReference type="NCBI Taxonomy" id="383855"/>
    <lineage>
        <taxon>Eukaryota</taxon>
        <taxon>Fungi</taxon>
        <taxon>Dikarya</taxon>
        <taxon>Ascomycota</taxon>
        <taxon>Pezizomycotina</taxon>
        <taxon>Dothideomycetes</taxon>
        <taxon>Dothideomycetidae</taxon>
        <taxon>Mycosphaerellales</taxon>
        <taxon>Mycosphaerellaceae</taxon>
        <taxon>Pseudocercospora</taxon>
    </lineage>
</organism>
<dbReference type="AlphaFoldDB" id="M2ZKN8"/>
<feature type="region of interest" description="Disordered" evidence="1">
    <location>
        <begin position="24"/>
        <end position="43"/>
    </location>
</feature>
<dbReference type="RefSeq" id="XP_007930303.1">
    <property type="nucleotide sequence ID" value="XM_007932112.1"/>
</dbReference>
<dbReference type="Proteomes" id="UP000016932">
    <property type="component" value="Unassembled WGS sequence"/>
</dbReference>
<dbReference type="HOGENOM" id="CLU_2868651_0_0_1"/>
<protein>
    <submittedName>
        <fullName evidence="2">Uncharacterized protein</fullName>
    </submittedName>
</protein>